<proteinExistence type="predicted"/>
<dbReference type="EMBL" id="JAMQAW010000079">
    <property type="protein sequence ID" value="MCM2393621.1"/>
    <property type="molecule type" value="Genomic_DNA"/>
</dbReference>
<name>A0ABT0UZC1_9ACTN</name>
<sequence length="500" mass="53950">MTTYKPQSMAVLREARQQMLDLTMSVEQIAGMLVLHHGLRPRAAFRHALGWTQEEAAEQINRHLPEHQALWSTHVSRYESWPTGGRKPAGRHLGAMARAYGTCVADLLDDLDRAELGEEQIGEVPREVGEGAAMRGRGADAGGVGAGERAGGSRTLDVLEDWDMLMRRRTLLAAGGTASAALLVPTLSGAALPEGPANAPVLEAWASLTDTYRRLDNLAGSASVVEQAGVHHRQLVDRWQVSSGADRVGLAGLVADSGALMGWLSVDRERYRQAGVYYRQVAEAAREAGDEGMYAYVVSRWSRVLAECGHHQDALRFADAACAAAVRAHPVVRSWTAVTRAYVHACLRDERACRQDLRSARALLDSAAGHGEPPPACVRFFDAAHLGKWVGYALMELGSVRWTPAARRALDTAAASWSREMVRGASEVSAACAAARIAQGEIEEAVVLTRQAFDVAARAGSPRSLRRVAEVRSQLAPYTDVRAVRELDDYLLSGVGSLPG</sequence>
<dbReference type="RefSeq" id="WP_250923917.1">
    <property type="nucleotide sequence ID" value="NZ_JAMQAW010000079.1"/>
</dbReference>
<evidence type="ECO:0000313" key="2">
    <source>
        <dbReference type="Proteomes" id="UP001431429"/>
    </source>
</evidence>
<reference evidence="1" key="1">
    <citation type="submission" date="2022-06" db="EMBL/GenBank/DDBJ databases">
        <title>Genome public.</title>
        <authorList>
            <person name="Sun Q."/>
        </authorList>
    </citation>
    <scope>NUCLEOTIDE SEQUENCE</scope>
    <source>
        <strain evidence="1">CWNU-1</strain>
    </source>
</reference>
<protein>
    <submittedName>
        <fullName evidence="1">Helix-turn-helix transcriptional regulator</fullName>
    </submittedName>
</protein>
<comment type="caution">
    <text evidence="1">The sequence shown here is derived from an EMBL/GenBank/DDBJ whole genome shotgun (WGS) entry which is preliminary data.</text>
</comment>
<evidence type="ECO:0000313" key="1">
    <source>
        <dbReference type="EMBL" id="MCM2393621.1"/>
    </source>
</evidence>
<accession>A0ABT0UZC1</accession>
<organism evidence="1 2">
    <name type="scientific">Streptomyces albipurpureus</name>
    <dbReference type="NCBI Taxonomy" id="2897419"/>
    <lineage>
        <taxon>Bacteria</taxon>
        <taxon>Bacillati</taxon>
        <taxon>Actinomycetota</taxon>
        <taxon>Actinomycetes</taxon>
        <taxon>Kitasatosporales</taxon>
        <taxon>Streptomycetaceae</taxon>
        <taxon>Streptomyces</taxon>
    </lineage>
</organism>
<dbReference type="InterPro" id="IPR001387">
    <property type="entry name" value="Cro/C1-type_HTH"/>
</dbReference>
<dbReference type="Gene3D" id="1.10.260.40">
    <property type="entry name" value="lambda repressor-like DNA-binding domains"/>
    <property type="match status" value="1"/>
</dbReference>
<gene>
    <name evidence="1" type="ORF">NBG84_36040</name>
</gene>
<keyword evidence="2" id="KW-1185">Reference proteome</keyword>
<dbReference type="InterPro" id="IPR010982">
    <property type="entry name" value="Lambda_DNA-bd_dom_sf"/>
</dbReference>
<dbReference type="Proteomes" id="UP001431429">
    <property type="component" value="Unassembled WGS sequence"/>
</dbReference>
<dbReference type="CDD" id="cd00093">
    <property type="entry name" value="HTH_XRE"/>
    <property type="match status" value="1"/>
</dbReference>